<dbReference type="EMBL" id="RSED01000017">
    <property type="protein sequence ID" value="RRS02896.1"/>
    <property type="molecule type" value="Genomic_DNA"/>
</dbReference>
<sequence>MKQQIKPFQVVLYGLFMVVMLPLAYLLLSTMHTAVRDIFLPVPPIWALEEKTVPLIQLHGCQRVGRSKHAVIARIQDGARQRDVHLPCFPVMYDELPGKPATLRLLEEPRIPFYLRSGSTRMVFIDGEERYVEDTSSRRAFALWMSALAAVVLPIGWQVLKSAAAYQRALLAGLRQAFDEAYLGLRVPATVEGPVFSGKDATVIHDREFLDKHQNYTRTVYARNHAGEYFKYRFDGTKGVLTHLPRSIAKLALKDKFVE</sequence>
<accession>A0A3R8T9Z7</accession>
<keyword evidence="1" id="KW-0812">Transmembrane</keyword>
<keyword evidence="1" id="KW-1133">Transmembrane helix</keyword>
<keyword evidence="1" id="KW-0472">Membrane</keyword>
<comment type="caution">
    <text evidence="2">The sequence shown here is derived from an EMBL/GenBank/DDBJ whole genome shotgun (WGS) entry which is preliminary data.</text>
</comment>
<feature type="transmembrane region" description="Helical" evidence="1">
    <location>
        <begin position="141"/>
        <end position="160"/>
    </location>
</feature>
<proteinExistence type="predicted"/>
<feature type="transmembrane region" description="Helical" evidence="1">
    <location>
        <begin position="12"/>
        <end position="35"/>
    </location>
</feature>
<evidence type="ECO:0000256" key="1">
    <source>
        <dbReference type="SAM" id="Phobius"/>
    </source>
</evidence>
<evidence type="ECO:0000313" key="3">
    <source>
        <dbReference type="Proteomes" id="UP000269265"/>
    </source>
</evidence>
<keyword evidence="3" id="KW-1185">Reference proteome</keyword>
<dbReference type="Proteomes" id="UP000269265">
    <property type="component" value="Unassembled WGS sequence"/>
</dbReference>
<name>A0A3R8T9Z7_9BURK</name>
<gene>
    <name evidence="2" type="ORF">EIP75_18225</name>
</gene>
<organism evidence="2 3">
    <name type="scientific">Aquabacterium soli</name>
    <dbReference type="NCBI Taxonomy" id="2493092"/>
    <lineage>
        <taxon>Bacteria</taxon>
        <taxon>Pseudomonadati</taxon>
        <taxon>Pseudomonadota</taxon>
        <taxon>Betaproteobacteria</taxon>
        <taxon>Burkholderiales</taxon>
        <taxon>Aquabacterium</taxon>
    </lineage>
</organism>
<reference evidence="2 3" key="1">
    <citation type="submission" date="2018-12" db="EMBL/GenBank/DDBJ databases">
        <title>The whole draft genome of Aquabacterium sp. SJQ9.</title>
        <authorList>
            <person name="Sun L."/>
            <person name="Gao X."/>
            <person name="Chen W."/>
            <person name="Huang K."/>
        </authorList>
    </citation>
    <scope>NUCLEOTIDE SEQUENCE [LARGE SCALE GENOMIC DNA]</scope>
    <source>
        <strain evidence="2 3">SJQ9</strain>
    </source>
</reference>
<dbReference type="RefSeq" id="WP_125244713.1">
    <property type="nucleotide sequence ID" value="NZ_RSED01000017.1"/>
</dbReference>
<protein>
    <submittedName>
        <fullName evidence="2">Uncharacterized protein</fullName>
    </submittedName>
</protein>
<dbReference type="OrthoDB" id="9156423at2"/>
<evidence type="ECO:0000313" key="2">
    <source>
        <dbReference type="EMBL" id="RRS02896.1"/>
    </source>
</evidence>
<dbReference type="AlphaFoldDB" id="A0A3R8T9Z7"/>